<dbReference type="Proteomes" id="UP001150259">
    <property type="component" value="Unassembled WGS sequence"/>
</dbReference>
<organism evidence="1 2">
    <name type="scientific">Intrasporangium calvum</name>
    <dbReference type="NCBI Taxonomy" id="53358"/>
    <lineage>
        <taxon>Bacteria</taxon>
        <taxon>Bacillati</taxon>
        <taxon>Actinomycetota</taxon>
        <taxon>Actinomycetes</taxon>
        <taxon>Micrococcales</taxon>
        <taxon>Intrasporangiaceae</taxon>
        <taxon>Intrasporangium</taxon>
    </lineage>
</organism>
<dbReference type="EMBL" id="JAPFQL010000034">
    <property type="protein sequence ID" value="MDC5697466.1"/>
    <property type="molecule type" value="Genomic_DNA"/>
</dbReference>
<keyword evidence="2" id="KW-1185">Reference proteome</keyword>
<comment type="caution">
    <text evidence="1">The sequence shown here is derived from an EMBL/GenBank/DDBJ whole genome shotgun (WGS) entry which is preliminary data.</text>
</comment>
<dbReference type="RefSeq" id="WP_272462042.1">
    <property type="nucleotide sequence ID" value="NZ_JAPFQL010000034.1"/>
</dbReference>
<proteinExistence type="predicted"/>
<name>A0ABT5GHQ9_9MICO</name>
<sequence length="281" mass="29427">MVAVVAVDECNLFVAAGPTIWLVSRGTAEQAWTVPTGYDTAAIAYVDGRLWWAGDGTSGSRVLTVDPVTGTTRDVALGDGAAEVVALWTWGDRLLVGMTVDNAHSSVASVNGARLERLLERPGRITGLAGDDTTLAATFSTQDATTLVWGRPQALHEHTWPGPANVIDLAISGPNIAFGLSRLNSEQIPQGSEIPTSRDQGRHWSTLDLGNDELASLAFAGSQLWLSKSGRTGVSVYTAAANGRLKHVGAAGSSDQPLRLLPTTGGVWVVGSDVAFLSGQR</sequence>
<reference evidence="1 2" key="1">
    <citation type="submission" date="2022-11" db="EMBL/GenBank/DDBJ databases">
        <title>Anaerobic phenanthrene biodegradation by a DNRA strain PheN6.</title>
        <authorList>
            <person name="Zhang Z."/>
        </authorList>
    </citation>
    <scope>NUCLEOTIDE SEQUENCE [LARGE SCALE GENOMIC DNA]</scope>
    <source>
        <strain evidence="1 2">PheN6</strain>
    </source>
</reference>
<evidence type="ECO:0000313" key="2">
    <source>
        <dbReference type="Proteomes" id="UP001150259"/>
    </source>
</evidence>
<accession>A0ABT5GHQ9</accession>
<protein>
    <submittedName>
        <fullName evidence="1">Uncharacterized protein</fullName>
    </submittedName>
</protein>
<evidence type="ECO:0000313" key="1">
    <source>
        <dbReference type="EMBL" id="MDC5697466.1"/>
    </source>
</evidence>
<dbReference type="SUPFAM" id="SSF63825">
    <property type="entry name" value="YWTD domain"/>
    <property type="match status" value="2"/>
</dbReference>
<gene>
    <name evidence="1" type="ORF">OO014_09370</name>
</gene>